<dbReference type="AlphaFoldDB" id="A0A918QAT0"/>
<dbReference type="GO" id="GO:0003677">
    <property type="term" value="F:DNA binding"/>
    <property type="evidence" value="ECO:0007669"/>
    <property type="project" value="UniProtKB-KW"/>
</dbReference>
<keyword evidence="2" id="KW-0238">DNA-binding</keyword>
<dbReference type="Pfam" id="PF00196">
    <property type="entry name" value="GerE"/>
    <property type="match status" value="1"/>
</dbReference>
<comment type="caution">
    <text evidence="5">The sequence shown here is derived from an EMBL/GenBank/DDBJ whole genome shotgun (WGS) entry which is preliminary data.</text>
</comment>
<evidence type="ECO:0000256" key="1">
    <source>
        <dbReference type="ARBA" id="ARBA00023015"/>
    </source>
</evidence>
<evidence type="ECO:0000256" key="2">
    <source>
        <dbReference type="ARBA" id="ARBA00023125"/>
    </source>
</evidence>
<accession>A0A918QAT0</accession>
<dbReference type="InterPro" id="IPR016032">
    <property type="entry name" value="Sig_transdc_resp-reg_C-effctor"/>
</dbReference>
<evidence type="ECO:0000256" key="3">
    <source>
        <dbReference type="ARBA" id="ARBA00023163"/>
    </source>
</evidence>
<dbReference type="PROSITE" id="PS50043">
    <property type="entry name" value="HTH_LUXR_2"/>
    <property type="match status" value="1"/>
</dbReference>
<dbReference type="InterPro" id="IPR041664">
    <property type="entry name" value="AAA_16"/>
</dbReference>
<proteinExistence type="predicted"/>
<reference evidence="5" key="2">
    <citation type="submission" date="2020-09" db="EMBL/GenBank/DDBJ databases">
        <authorList>
            <person name="Sun Q."/>
            <person name="Ohkuma M."/>
        </authorList>
    </citation>
    <scope>NUCLEOTIDE SEQUENCE</scope>
    <source>
        <strain evidence="5">JCM 4988</strain>
    </source>
</reference>
<dbReference type="RefSeq" id="WP_229869197.1">
    <property type="nucleotide sequence ID" value="NZ_BMWG01000011.1"/>
</dbReference>
<dbReference type="GO" id="GO:0006355">
    <property type="term" value="P:regulation of DNA-templated transcription"/>
    <property type="evidence" value="ECO:0007669"/>
    <property type="project" value="InterPro"/>
</dbReference>
<evidence type="ECO:0000259" key="4">
    <source>
        <dbReference type="PROSITE" id="PS50043"/>
    </source>
</evidence>
<organism evidence="5 6">
    <name type="scientific">Streptomyces inusitatus</name>
    <dbReference type="NCBI Taxonomy" id="68221"/>
    <lineage>
        <taxon>Bacteria</taxon>
        <taxon>Bacillati</taxon>
        <taxon>Actinomycetota</taxon>
        <taxon>Actinomycetes</taxon>
        <taxon>Kitasatosporales</taxon>
        <taxon>Streptomycetaceae</taxon>
        <taxon>Streptomyces</taxon>
    </lineage>
</organism>
<dbReference type="Proteomes" id="UP000630936">
    <property type="component" value="Unassembled WGS sequence"/>
</dbReference>
<dbReference type="SUPFAM" id="SSF52540">
    <property type="entry name" value="P-loop containing nucleoside triphosphate hydrolases"/>
    <property type="match status" value="1"/>
</dbReference>
<dbReference type="Pfam" id="PF13191">
    <property type="entry name" value="AAA_16"/>
    <property type="match status" value="1"/>
</dbReference>
<evidence type="ECO:0000313" key="5">
    <source>
        <dbReference type="EMBL" id="GGZ39352.1"/>
    </source>
</evidence>
<gene>
    <name evidence="5" type="ORF">GCM10010387_36870</name>
</gene>
<keyword evidence="1" id="KW-0805">Transcription regulation</keyword>
<keyword evidence="3" id="KW-0804">Transcription</keyword>
<dbReference type="PRINTS" id="PR00038">
    <property type="entry name" value="HTHLUXR"/>
</dbReference>
<dbReference type="SMART" id="SM00421">
    <property type="entry name" value="HTH_LUXR"/>
    <property type="match status" value="1"/>
</dbReference>
<dbReference type="SUPFAM" id="SSF46894">
    <property type="entry name" value="C-terminal effector domain of the bipartite response regulators"/>
    <property type="match status" value="1"/>
</dbReference>
<keyword evidence="6" id="KW-1185">Reference proteome</keyword>
<dbReference type="PANTHER" id="PTHR44688:SF16">
    <property type="entry name" value="DNA-BINDING TRANSCRIPTIONAL ACTIVATOR DEVR_DOSR"/>
    <property type="match status" value="1"/>
</dbReference>
<sequence>MEQLWEREHALDESARCAALARAGEGRWLLLHGDTGAGRSALLREVVRRESADGRMRALRAHAAPGEEEFAYALLRRLLPGAGPLPFGGLSPSAEQRLLHRLTEHLAALAAQRPVLLAVDDIHHADAASLRWVAYLSHRLVRLPVLLLLTACTGPGHSGALFPPGAGQELHTDTGGRVPLYPLGSESVGRILSSRALRGDPARRAAAMGAGNPGLLTALAAGSAAGKPEDLAAGAAYRAALAHWLSSPAAPARGPVALTLALLPRADSPSMGDMPLIVSAVVPPPDRSAVDSHLTELMSLLAAPGVREAVLATATDQELPHYRRRLAHALYEHGRPASSIAPLLLHTPQTGEPWITHTLEEAAEHALRADDPEHAAGILRHALTGPVEPTRHCALTLRLSALDMLHSSRTGIRRLRASLQRADCHDPYAVSESLSGALVAQGDVRHALQILKETGRAVADDQLNATLRIAVAGLSNHDAREWHHTVHDLRELQRTAQPSVEPLVCALLTIHEGGTGRIDVRTATERITSRLHRPIDHRLRTGFIAAAAAILEWADQLDEARNLVDRELPATSVLPDLTNQARQQLIATRTQVDRKLGRFRQLIEQTTPLVEAVQDHDVQLPYLRALTACAWYELGSPERAWQLLDALGPLPDNTSWTWDEVLYTQGRLHLGAGDWHQALAVLTALGARMDRRGFVNPVGQPWRTGAAAALVRLGRHTEARTLAEENLHHAHAWGTARDIGTALRTLALTLRGRPALNTLAEAADILRTAPAPAELIETLTDLGRAQTDTGSTCQGHATLLEALHLARTLLPPQPPGGLFEPPTPRLVAGAEHALRRYDARRRPAAPAAPSTGLTPAERRITELAVQGLTNDEIGSQLHLARRTVETHLTKAYRKLGITRRTQLAAKVGEDSVRR</sequence>
<dbReference type="CDD" id="cd06170">
    <property type="entry name" value="LuxR_C_like"/>
    <property type="match status" value="1"/>
</dbReference>
<name>A0A918QAT0_9ACTN</name>
<reference evidence="5" key="1">
    <citation type="journal article" date="2014" name="Int. J. Syst. Evol. Microbiol.">
        <title>Complete genome sequence of Corynebacterium casei LMG S-19264T (=DSM 44701T), isolated from a smear-ripened cheese.</title>
        <authorList>
            <consortium name="US DOE Joint Genome Institute (JGI-PGF)"/>
            <person name="Walter F."/>
            <person name="Albersmeier A."/>
            <person name="Kalinowski J."/>
            <person name="Ruckert C."/>
        </authorList>
    </citation>
    <scope>NUCLEOTIDE SEQUENCE</scope>
    <source>
        <strain evidence="5">JCM 4988</strain>
    </source>
</reference>
<feature type="domain" description="HTH luxR-type" evidence="4">
    <location>
        <begin position="846"/>
        <end position="911"/>
    </location>
</feature>
<dbReference type="Gene3D" id="1.10.10.10">
    <property type="entry name" value="Winged helix-like DNA-binding domain superfamily/Winged helix DNA-binding domain"/>
    <property type="match status" value="1"/>
</dbReference>
<dbReference type="InterPro" id="IPR027417">
    <property type="entry name" value="P-loop_NTPase"/>
</dbReference>
<dbReference type="EMBL" id="BMWG01000011">
    <property type="protein sequence ID" value="GGZ39352.1"/>
    <property type="molecule type" value="Genomic_DNA"/>
</dbReference>
<protein>
    <submittedName>
        <fullName evidence="5">LuxR family transcriptional regulator</fullName>
    </submittedName>
</protein>
<evidence type="ECO:0000313" key="6">
    <source>
        <dbReference type="Proteomes" id="UP000630936"/>
    </source>
</evidence>
<dbReference type="PANTHER" id="PTHR44688">
    <property type="entry name" value="DNA-BINDING TRANSCRIPTIONAL ACTIVATOR DEVR_DOSR"/>
    <property type="match status" value="1"/>
</dbReference>
<dbReference type="InterPro" id="IPR036388">
    <property type="entry name" value="WH-like_DNA-bd_sf"/>
</dbReference>
<dbReference type="InterPro" id="IPR000792">
    <property type="entry name" value="Tscrpt_reg_LuxR_C"/>
</dbReference>